<dbReference type="EMBL" id="JFAD01000009">
    <property type="protein sequence ID" value="EXU61372.1"/>
    <property type="molecule type" value="Genomic_DNA"/>
</dbReference>
<evidence type="ECO:0000313" key="2">
    <source>
        <dbReference type="EMBL" id="EXU61372.1"/>
    </source>
</evidence>
<dbReference type="Proteomes" id="UP000020977">
    <property type="component" value="Unassembled WGS sequence"/>
</dbReference>
<dbReference type="RefSeq" id="WP_044283945.1">
    <property type="nucleotide sequence ID" value="NZ_JFAD01000009.1"/>
</dbReference>
<feature type="transmembrane region" description="Helical" evidence="1">
    <location>
        <begin position="234"/>
        <end position="261"/>
    </location>
</feature>
<keyword evidence="1" id="KW-0472">Membrane</keyword>
<evidence type="ECO:0000313" key="3">
    <source>
        <dbReference type="Proteomes" id="UP000020977"/>
    </source>
</evidence>
<sequence>MTKFEMLSVFWNTRVAFIEFLGSLLLIFFFLTSKHIVHQLKSNIFVSSFLYTLSFFSALFIAQATSGFLSNSDIKPFLIPQIVIFESIIKGLTNSFTGTLLYQGYFYIFASQILGVIFGYLAFFLYTKMVKNITKYKEDFHKIIMVEKAPKIGTYLQKEIFFGSLFVFILMSVPRIPFSANLTLFDHQIVLFILLLFFFIINTNTGFINFNLWSTLVIIPYLALRKINNFSIRLYLWQIIINILTTILIPTILSLIFLGIASSSNLSFNL</sequence>
<accession>A0A014NR69</accession>
<feature type="transmembrane region" description="Helical" evidence="1">
    <location>
        <begin position="44"/>
        <end position="62"/>
    </location>
</feature>
<comment type="caution">
    <text evidence="2">The sequence shown here is derived from an EMBL/GenBank/DDBJ whole genome shotgun (WGS) entry which is preliminary data.</text>
</comment>
<reference evidence="2 3" key="1">
    <citation type="submission" date="2014-03" db="EMBL/GenBank/DDBJ databases">
        <title>Genome sequence of Mycoplasma ovipneumoniae strain 14811.</title>
        <authorList>
            <person name="Sirand-Pugnet P."/>
            <person name="Breton M."/>
            <person name="Dordet-Frisoni E."/>
            <person name="Baranowski E."/>
            <person name="Barre A."/>
            <person name="Couture C."/>
            <person name="Dupuy V."/>
            <person name="Gaurivaud P."/>
            <person name="Jacob D."/>
            <person name="Lemaitre C."/>
            <person name="Manso-Silvan L."/>
            <person name="Nikolski M."/>
            <person name="Nouvel L.-X."/>
            <person name="Poumarat F."/>
            <person name="Tardy F."/>
            <person name="Thebault P."/>
            <person name="Theil S."/>
            <person name="Citti C."/>
            <person name="Thiaucourt F."/>
            <person name="Blanchard A."/>
        </authorList>
    </citation>
    <scope>NUCLEOTIDE SEQUENCE [LARGE SCALE GENOMIC DNA]</scope>
    <source>
        <strain evidence="2 3">14811</strain>
    </source>
</reference>
<organism evidence="2 3">
    <name type="scientific">Mesomycoplasma ovipneumoniae 14811</name>
    <dbReference type="NCBI Taxonomy" id="1188239"/>
    <lineage>
        <taxon>Bacteria</taxon>
        <taxon>Bacillati</taxon>
        <taxon>Mycoplasmatota</taxon>
        <taxon>Mycoplasmoidales</taxon>
        <taxon>Metamycoplasmataceae</taxon>
        <taxon>Mesomycoplasma</taxon>
    </lineage>
</organism>
<protein>
    <submittedName>
        <fullName evidence="2">Uncharacterized protein</fullName>
    </submittedName>
</protein>
<keyword evidence="1" id="KW-0812">Transmembrane</keyword>
<name>A0A014NR69_9BACT</name>
<gene>
    <name evidence="2" type="ORF">MOVI_0780</name>
</gene>
<feature type="transmembrane region" description="Helical" evidence="1">
    <location>
        <begin position="15"/>
        <end position="32"/>
    </location>
</feature>
<dbReference type="AlphaFoldDB" id="A0A014NR69"/>
<feature type="transmembrane region" description="Helical" evidence="1">
    <location>
        <begin position="160"/>
        <end position="177"/>
    </location>
</feature>
<dbReference type="NCBIfam" id="NF046011">
    <property type="entry name" value="MAG4940_fam"/>
    <property type="match status" value="1"/>
</dbReference>
<keyword evidence="1" id="KW-1133">Transmembrane helix</keyword>
<feature type="transmembrane region" description="Helical" evidence="1">
    <location>
        <begin position="105"/>
        <end position="127"/>
    </location>
</feature>
<evidence type="ECO:0000256" key="1">
    <source>
        <dbReference type="SAM" id="Phobius"/>
    </source>
</evidence>
<dbReference type="STRING" id="1188239.MOVI_0780"/>
<proteinExistence type="predicted"/>
<feature type="transmembrane region" description="Helical" evidence="1">
    <location>
        <begin position="189"/>
        <end position="222"/>
    </location>
</feature>